<name>A0A0E0FST1_ORYNI</name>
<evidence type="ECO:0000313" key="3">
    <source>
        <dbReference type="Proteomes" id="UP000006591"/>
    </source>
</evidence>
<dbReference type="HOGENOM" id="CLU_2658718_0_0_1"/>
<dbReference type="Proteomes" id="UP000006591">
    <property type="component" value="Chromosome 1"/>
</dbReference>
<proteinExistence type="predicted"/>
<reference evidence="2" key="1">
    <citation type="submission" date="2015-04" db="UniProtKB">
        <authorList>
            <consortium name="EnsemblPlants"/>
        </authorList>
    </citation>
    <scope>IDENTIFICATION</scope>
    <source>
        <strain evidence="2">SL10</strain>
    </source>
</reference>
<feature type="region of interest" description="Disordered" evidence="1">
    <location>
        <begin position="50"/>
        <end position="76"/>
    </location>
</feature>
<evidence type="ECO:0000256" key="1">
    <source>
        <dbReference type="SAM" id="MobiDB-lite"/>
    </source>
</evidence>
<reference evidence="2" key="2">
    <citation type="submission" date="2018-04" db="EMBL/GenBank/DDBJ databases">
        <title>OnivRS2 (Oryza nivara Reference Sequence Version 2).</title>
        <authorList>
            <person name="Zhang J."/>
            <person name="Kudrna D."/>
            <person name="Lee S."/>
            <person name="Talag J."/>
            <person name="Rajasekar S."/>
            <person name="Welchert J."/>
            <person name="Hsing Y.-I."/>
            <person name="Wing R.A."/>
        </authorList>
    </citation>
    <scope>NUCLEOTIDE SEQUENCE [LARGE SCALE GENOMIC DNA]</scope>
</reference>
<accession>A0A0E0FST1</accession>
<evidence type="ECO:0000313" key="2">
    <source>
        <dbReference type="EnsemblPlants" id="ONIVA01G34390.1"/>
    </source>
</evidence>
<sequence length="76" mass="7733">MMRFVLADDRVGLALYVLLRLLPHGGITVVDMGLVDVHAGVGFSCLVVSGSSAGTNSRRSRRLSDGSGSGSGGSSP</sequence>
<keyword evidence="3" id="KW-1185">Reference proteome</keyword>
<dbReference type="EnsemblPlants" id="ONIVA01G34390.1">
    <property type="protein sequence ID" value="ONIVA01G34390.1"/>
    <property type="gene ID" value="ONIVA01G34390"/>
</dbReference>
<organism evidence="2">
    <name type="scientific">Oryza nivara</name>
    <name type="common">Indian wild rice</name>
    <name type="synonym">Oryza sativa f. spontanea</name>
    <dbReference type="NCBI Taxonomy" id="4536"/>
    <lineage>
        <taxon>Eukaryota</taxon>
        <taxon>Viridiplantae</taxon>
        <taxon>Streptophyta</taxon>
        <taxon>Embryophyta</taxon>
        <taxon>Tracheophyta</taxon>
        <taxon>Spermatophyta</taxon>
        <taxon>Magnoliopsida</taxon>
        <taxon>Liliopsida</taxon>
        <taxon>Poales</taxon>
        <taxon>Poaceae</taxon>
        <taxon>BOP clade</taxon>
        <taxon>Oryzoideae</taxon>
        <taxon>Oryzeae</taxon>
        <taxon>Oryzinae</taxon>
        <taxon>Oryza</taxon>
    </lineage>
</organism>
<dbReference type="AlphaFoldDB" id="A0A0E0FST1"/>
<feature type="compositionally biased region" description="Gly residues" evidence="1">
    <location>
        <begin position="67"/>
        <end position="76"/>
    </location>
</feature>
<protein>
    <submittedName>
        <fullName evidence="2">Uncharacterized protein</fullName>
    </submittedName>
</protein>
<dbReference type="Gramene" id="ONIVA01G34390.1">
    <property type="protein sequence ID" value="ONIVA01G34390.1"/>
    <property type="gene ID" value="ONIVA01G34390"/>
</dbReference>